<evidence type="ECO:0000313" key="2">
    <source>
        <dbReference type="Proteomes" id="UP000186601"/>
    </source>
</evidence>
<evidence type="ECO:0000313" key="1">
    <source>
        <dbReference type="EMBL" id="PSR77466.1"/>
    </source>
</evidence>
<accession>A0A2R6NVC5</accession>
<dbReference type="Proteomes" id="UP000186601">
    <property type="component" value="Unassembled WGS sequence"/>
</dbReference>
<name>A0A2R6NVC5_9APHY</name>
<proteinExistence type="predicted"/>
<reference evidence="1 2" key="1">
    <citation type="submission" date="2018-02" db="EMBL/GenBank/DDBJ databases">
        <title>Genome sequence of the basidiomycete white-rot fungus Phlebia centrifuga.</title>
        <authorList>
            <person name="Granchi Z."/>
            <person name="Peng M."/>
            <person name="de Vries R.P."/>
            <person name="Hilden K."/>
            <person name="Makela M.R."/>
            <person name="Grigoriev I."/>
            <person name="Riley R."/>
        </authorList>
    </citation>
    <scope>NUCLEOTIDE SEQUENCE [LARGE SCALE GENOMIC DNA]</scope>
    <source>
        <strain evidence="1 2">FBCC195</strain>
    </source>
</reference>
<comment type="caution">
    <text evidence="1">The sequence shown here is derived from an EMBL/GenBank/DDBJ whole genome shotgun (WGS) entry which is preliminary data.</text>
</comment>
<gene>
    <name evidence="1" type="ORF">PHLCEN_2v7897</name>
</gene>
<dbReference type="AlphaFoldDB" id="A0A2R6NVC5"/>
<organism evidence="1 2">
    <name type="scientific">Hermanssonia centrifuga</name>
    <dbReference type="NCBI Taxonomy" id="98765"/>
    <lineage>
        <taxon>Eukaryota</taxon>
        <taxon>Fungi</taxon>
        <taxon>Dikarya</taxon>
        <taxon>Basidiomycota</taxon>
        <taxon>Agaricomycotina</taxon>
        <taxon>Agaricomycetes</taxon>
        <taxon>Polyporales</taxon>
        <taxon>Meruliaceae</taxon>
        <taxon>Hermanssonia</taxon>
    </lineage>
</organism>
<protein>
    <submittedName>
        <fullName evidence="1">Uncharacterized protein</fullName>
    </submittedName>
</protein>
<keyword evidence="2" id="KW-1185">Reference proteome</keyword>
<dbReference type="EMBL" id="MLYV02000794">
    <property type="protein sequence ID" value="PSR77466.1"/>
    <property type="molecule type" value="Genomic_DNA"/>
</dbReference>
<sequence>MGLSWKKPGHSSLQYIERYPVEAKGFVVHSSHGYRPERLARSAISHPELLD</sequence>